<reference evidence="2" key="1">
    <citation type="submission" date="2018-12" db="EMBL/GenBank/DDBJ databases">
        <title>Novel natural products biosynthetic potential of the class Ktedonobacteria.</title>
        <authorList>
            <person name="Zheng Y."/>
            <person name="Saitou A."/>
            <person name="Wang C.M."/>
            <person name="Toyoda A."/>
            <person name="Minakuchi Y."/>
            <person name="Sekiguchi Y."/>
            <person name="Ueda K."/>
            <person name="Takano H."/>
            <person name="Sakai Y."/>
            <person name="Yokota A."/>
            <person name="Yabe S."/>
        </authorList>
    </citation>
    <scope>NUCLEOTIDE SEQUENCE</scope>
    <source>
        <strain evidence="2">A3-2</strain>
    </source>
</reference>
<dbReference type="EMBL" id="AP019377">
    <property type="protein sequence ID" value="BBH92025.1"/>
    <property type="molecule type" value="Genomic_DNA"/>
</dbReference>
<dbReference type="Pfam" id="PF09823">
    <property type="entry name" value="DUF2357"/>
    <property type="match status" value="1"/>
</dbReference>
<name>A0A455T0T3_9CHLR</name>
<dbReference type="Pfam" id="PF04411">
    <property type="entry name" value="PDDEXK_7"/>
    <property type="match status" value="1"/>
</dbReference>
<proteinExistence type="predicted"/>
<sequence>MATPASGADAPWLTMNGQPLSFAPDDDNAALNLREYQSYIIKVTPAAPHPLSLQIDEVPLHTEHYGLWQWRPEHYAGLYSLTASAPGVEPRSAWLRVFPQKLSQRLYEQMRSELAALSLDLWFRLLSPAVERAAFARRLDETSPLHDYKQVRTLIEKLRPVMLHIRRRPHCSLQPVQRRCSWQELAHVGGGTQPLPGPSLELPAEQRPFGYVRHLPQQWQVEESQLSYDVYENRLLKHFLQRQLPARLSLIEERASAEAQRRAAIYQRYHNEEDRALLERLQRVIAECQQMRQRCLFWSSEPFLKTVQPAVLPGKATQVLLKHPAYSRLFQLYLQFQQRLMVVNTERYVNELGQRRVSELYEMWSVFTITHLAVELLEARGYRLVSNTTFYEVEKRYFEFEVRKNVASIVLAKDDLEVVFKYEPYYPHASTVGTAPALVSTLSSGGPLTPDMAIEVYRQGEPLRVLVFDAKYRWQRSPSGHYYAREDDINKMISYRINIRYQYLRRTSGDAQLQCKRIVSSASILYPGTELQEEDDGHIRAFPLVPGLAQGRLQAIRRQLSELLTAAQL</sequence>
<organism evidence="2">
    <name type="scientific">Thermogemmatispora argillosa</name>
    <dbReference type="NCBI Taxonomy" id="2045280"/>
    <lineage>
        <taxon>Bacteria</taxon>
        <taxon>Bacillati</taxon>
        <taxon>Chloroflexota</taxon>
        <taxon>Ktedonobacteria</taxon>
        <taxon>Thermogemmatisporales</taxon>
        <taxon>Thermogemmatisporaceae</taxon>
        <taxon>Thermogemmatispora</taxon>
    </lineage>
</organism>
<accession>A0A455T0T3</accession>
<evidence type="ECO:0000259" key="1">
    <source>
        <dbReference type="Pfam" id="PF09823"/>
    </source>
</evidence>
<feature type="domain" description="DUF2357" evidence="1">
    <location>
        <begin position="73"/>
        <end position="333"/>
    </location>
</feature>
<dbReference type="InterPro" id="IPR007505">
    <property type="entry name" value="PDDEXK_7"/>
</dbReference>
<protein>
    <recommendedName>
        <fullName evidence="1">DUF2357 domain-containing protein</fullName>
    </recommendedName>
</protein>
<gene>
    <name evidence="2" type="ORF">KTA_02240</name>
</gene>
<dbReference type="InterPro" id="IPR018633">
    <property type="entry name" value="DUF2357"/>
</dbReference>
<dbReference type="AlphaFoldDB" id="A0A455T0T3"/>
<evidence type="ECO:0000313" key="2">
    <source>
        <dbReference type="EMBL" id="BBH92025.1"/>
    </source>
</evidence>